<evidence type="ECO:0000259" key="2">
    <source>
        <dbReference type="Pfam" id="PF00156"/>
    </source>
</evidence>
<dbReference type="InterPro" id="IPR051910">
    <property type="entry name" value="ComF/GntX_DNA_util-trans"/>
</dbReference>
<dbReference type="PANTHER" id="PTHR47505:SF1">
    <property type="entry name" value="DNA UTILIZATION PROTEIN YHGH"/>
    <property type="match status" value="1"/>
</dbReference>
<name>A0A6J6B2G1_9ZZZZ</name>
<comment type="similarity">
    <text evidence="1">Belongs to the ComF/GntX family.</text>
</comment>
<dbReference type="InterPro" id="IPR029057">
    <property type="entry name" value="PRTase-like"/>
</dbReference>
<proteinExistence type="inferred from homology"/>
<gene>
    <name evidence="3" type="ORF">UFOPK1410_00230</name>
</gene>
<dbReference type="InterPro" id="IPR000836">
    <property type="entry name" value="PRTase_dom"/>
</dbReference>
<organism evidence="3">
    <name type="scientific">freshwater metagenome</name>
    <dbReference type="NCBI Taxonomy" id="449393"/>
    <lineage>
        <taxon>unclassified sequences</taxon>
        <taxon>metagenomes</taxon>
        <taxon>ecological metagenomes</taxon>
    </lineage>
</organism>
<dbReference type="EMBL" id="CAEZSH010000014">
    <property type="protein sequence ID" value="CAB4532844.1"/>
    <property type="molecule type" value="Genomic_DNA"/>
</dbReference>
<protein>
    <submittedName>
        <fullName evidence="3">Unannotated protein</fullName>
    </submittedName>
</protein>
<dbReference type="AlphaFoldDB" id="A0A6J6B2G1"/>
<feature type="domain" description="Phosphoribosyltransferase" evidence="2">
    <location>
        <begin position="84"/>
        <end position="172"/>
    </location>
</feature>
<accession>A0A6J6B2G1</accession>
<reference evidence="3" key="1">
    <citation type="submission" date="2020-05" db="EMBL/GenBank/DDBJ databases">
        <authorList>
            <person name="Chiriac C."/>
            <person name="Salcher M."/>
            <person name="Ghai R."/>
            <person name="Kavagutti S V."/>
        </authorList>
    </citation>
    <scope>NUCLEOTIDE SEQUENCE</scope>
</reference>
<sequence>MHERATPIELQLPGLNGFALTQFDGSAAALLTAIKDHGQTSLLAPVGQAMGRVVAARYADISSVTLLPVPSSRASVRRRGLNLGAMVAARVSRQSGLPVSRGLKLVRDTADQRSLGAEQRFANLQDSMRFEPQGEHGLVIIDDVTTTGATILEAFRAVREAGGQVLGFATFAHTKKEIQ</sequence>
<dbReference type="SUPFAM" id="SSF53271">
    <property type="entry name" value="PRTase-like"/>
    <property type="match status" value="1"/>
</dbReference>
<dbReference type="Gene3D" id="3.40.50.2020">
    <property type="match status" value="1"/>
</dbReference>
<evidence type="ECO:0000313" key="3">
    <source>
        <dbReference type="EMBL" id="CAB4532844.1"/>
    </source>
</evidence>
<evidence type="ECO:0000256" key="1">
    <source>
        <dbReference type="ARBA" id="ARBA00008007"/>
    </source>
</evidence>
<dbReference type="PANTHER" id="PTHR47505">
    <property type="entry name" value="DNA UTILIZATION PROTEIN YHGH"/>
    <property type="match status" value="1"/>
</dbReference>
<dbReference type="Pfam" id="PF00156">
    <property type="entry name" value="Pribosyltran"/>
    <property type="match status" value="1"/>
</dbReference>
<dbReference type="CDD" id="cd06223">
    <property type="entry name" value="PRTases_typeI"/>
    <property type="match status" value="1"/>
</dbReference>